<feature type="transmembrane region" description="Helical" evidence="6">
    <location>
        <begin position="101"/>
        <end position="122"/>
    </location>
</feature>
<keyword evidence="4 6" id="KW-1133">Transmembrane helix</keyword>
<dbReference type="PANTHER" id="PTHR34820">
    <property type="entry name" value="INNER MEMBRANE PROTEIN YEBZ"/>
    <property type="match status" value="1"/>
</dbReference>
<organism evidence="8 9">
    <name type="scientific">Rhizobium halophytocola</name>
    <dbReference type="NCBI Taxonomy" id="735519"/>
    <lineage>
        <taxon>Bacteria</taxon>
        <taxon>Pseudomonadati</taxon>
        <taxon>Pseudomonadota</taxon>
        <taxon>Alphaproteobacteria</taxon>
        <taxon>Hyphomicrobiales</taxon>
        <taxon>Rhizobiaceae</taxon>
        <taxon>Rhizobium/Agrobacterium group</taxon>
        <taxon>Rhizobium</taxon>
    </lineage>
</organism>
<feature type="transmembrane region" description="Helical" evidence="6">
    <location>
        <begin position="178"/>
        <end position="200"/>
    </location>
</feature>
<keyword evidence="2" id="KW-1003">Cell membrane</keyword>
<keyword evidence="5 6" id="KW-0472">Membrane</keyword>
<evidence type="ECO:0000313" key="8">
    <source>
        <dbReference type="EMBL" id="MBP1852788.1"/>
    </source>
</evidence>
<evidence type="ECO:0000256" key="3">
    <source>
        <dbReference type="ARBA" id="ARBA00022692"/>
    </source>
</evidence>
<keyword evidence="9" id="KW-1185">Reference proteome</keyword>
<evidence type="ECO:0000256" key="4">
    <source>
        <dbReference type="ARBA" id="ARBA00022989"/>
    </source>
</evidence>
<evidence type="ECO:0000256" key="2">
    <source>
        <dbReference type="ARBA" id="ARBA00022475"/>
    </source>
</evidence>
<feature type="domain" description="Copper resistance protein D" evidence="7">
    <location>
        <begin position="136"/>
        <end position="234"/>
    </location>
</feature>
<comment type="caution">
    <text evidence="8">The sequence shown here is derived from an EMBL/GenBank/DDBJ whole genome shotgun (WGS) entry which is preliminary data.</text>
</comment>
<feature type="transmembrane region" description="Helical" evidence="6">
    <location>
        <begin position="143"/>
        <end position="166"/>
    </location>
</feature>
<keyword evidence="3 6" id="KW-0812">Transmembrane</keyword>
<name>A0ABS4E4E9_9HYPH</name>
<dbReference type="InterPro" id="IPR008457">
    <property type="entry name" value="Cu-R_CopD_dom"/>
</dbReference>
<evidence type="ECO:0000256" key="1">
    <source>
        <dbReference type="ARBA" id="ARBA00004651"/>
    </source>
</evidence>
<dbReference type="EMBL" id="JAGGJU010000013">
    <property type="protein sequence ID" value="MBP1852788.1"/>
    <property type="molecule type" value="Genomic_DNA"/>
</dbReference>
<gene>
    <name evidence="8" type="ORF">J2Z17_004247</name>
</gene>
<dbReference type="InterPro" id="IPR032694">
    <property type="entry name" value="CopC/D"/>
</dbReference>
<feature type="transmembrane region" description="Helical" evidence="6">
    <location>
        <begin position="30"/>
        <end position="54"/>
    </location>
</feature>
<dbReference type="Pfam" id="PF05425">
    <property type="entry name" value="CopD"/>
    <property type="match status" value="1"/>
</dbReference>
<evidence type="ECO:0000259" key="7">
    <source>
        <dbReference type="Pfam" id="PF05425"/>
    </source>
</evidence>
<accession>A0ABS4E4E9</accession>
<sequence length="241" mass="25229">MMLAAGVVAIVPAQIAVVTADWHATVDPQTLWSFLMLTSGGRVWDVLAGGSLLLGLVRWLQPRRHALVTVLAGCCLASLSLTGHAAMTTGLVGALHAGVDIVHVLSAGAWLGGLVAFVFVMAATHDVAQRPHALVALSRFSTLGHVAVALAIFSGVANILLVLGHLPTNLQSPYQTKLLVKIGLVVIMTLAAIVNRYVFVPLLRRRRRFAETALLAGAAFELLLGGLVIALVAAFGTMDPS</sequence>
<proteinExistence type="predicted"/>
<dbReference type="PANTHER" id="PTHR34820:SF4">
    <property type="entry name" value="INNER MEMBRANE PROTEIN YEBZ"/>
    <property type="match status" value="1"/>
</dbReference>
<feature type="transmembrane region" description="Helical" evidence="6">
    <location>
        <begin position="212"/>
        <end position="235"/>
    </location>
</feature>
<protein>
    <submittedName>
        <fullName evidence="8">Copper resistance protein D</fullName>
    </submittedName>
</protein>
<evidence type="ECO:0000256" key="5">
    <source>
        <dbReference type="ARBA" id="ARBA00023136"/>
    </source>
</evidence>
<feature type="transmembrane region" description="Helical" evidence="6">
    <location>
        <begin position="66"/>
        <end position="95"/>
    </location>
</feature>
<evidence type="ECO:0000256" key="6">
    <source>
        <dbReference type="SAM" id="Phobius"/>
    </source>
</evidence>
<evidence type="ECO:0000313" key="9">
    <source>
        <dbReference type="Proteomes" id="UP000759443"/>
    </source>
</evidence>
<dbReference type="Proteomes" id="UP000759443">
    <property type="component" value="Unassembled WGS sequence"/>
</dbReference>
<reference evidence="8 9" key="1">
    <citation type="submission" date="2021-03" db="EMBL/GenBank/DDBJ databases">
        <title>Genomic Encyclopedia of Type Strains, Phase IV (KMG-IV): sequencing the most valuable type-strain genomes for metagenomic binning, comparative biology and taxonomic classification.</title>
        <authorList>
            <person name="Goeker M."/>
        </authorList>
    </citation>
    <scope>NUCLEOTIDE SEQUENCE [LARGE SCALE GENOMIC DNA]</scope>
    <source>
        <strain evidence="8 9">DSM 21600</strain>
    </source>
</reference>
<comment type="subcellular location">
    <subcellularLocation>
        <location evidence="1">Cell membrane</location>
        <topology evidence="1">Multi-pass membrane protein</topology>
    </subcellularLocation>
</comment>